<dbReference type="PANTHER" id="PTHR47595:SF1">
    <property type="entry name" value="MYB_SANT-LIKE DNA-BINDING DOMAIN-CONTAINING PROTEIN"/>
    <property type="match status" value="1"/>
</dbReference>
<accession>A0A6J1QCD5</accession>
<dbReference type="InterPro" id="IPR044822">
    <property type="entry name" value="Myb_DNA-bind_4"/>
</dbReference>
<keyword evidence="3" id="KW-1185">Reference proteome</keyword>
<organism evidence="3 4">
    <name type="scientific">Temnothorax curvispinosus</name>
    <dbReference type="NCBI Taxonomy" id="300111"/>
    <lineage>
        <taxon>Eukaryota</taxon>
        <taxon>Metazoa</taxon>
        <taxon>Ecdysozoa</taxon>
        <taxon>Arthropoda</taxon>
        <taxon>Hexapoda</taxon>
        <taxon>Insecta</taxon>
        <taxon>Pterygota</taxon>
        <taxon>Neoptera</taxon>
        <taxon>Endopterygota</taxon>
        <taxon>Hymenoptera</taxon>
        <taxon>Apocrita</taxon>
        <taxon>Aculeata</taxon>
        <taxon>Formicoidea</taxon>
        <taxon>Formicidae</taxon>
        <taxon>Myrmicinae</taxon>
        <taxon>Temnothorax</taxon>
    </lineage>
</organism>
<dbReference type="Proteomes" id="UP000504618">
    <property type="component" value="Unplaced"/>
</dbReference>
<dbReference type="AlphaFoldDB" id="A0A6J1QCD5"/>
<proteinExistence type="predicted"/>
<name>A0A6J1QCD5_9HYME</name>
<gene>
    <name evidence="4" type="primary">LOC112459838</name>
</gene>
<evidence type="ECO:0000313" key="4">
    <source>
        <dbReference type="RefSeq" id="XP_024879949.1"/>
    </source>
</evidence>
<evidence type="ECO:0000256" key="1">
    <source>
        <dbReference type="SAM" id="MobiDB-lite"/>
    </source>
</evidence>
<dbReference type="Gene3D" id="1.10.10.60">
    <property type="entry name" value="Homeodomain-like"/>
    <property type="match status" value="1"/>
</dbReference>
<dbReference type="Pfam" id="PF13837">
    <property type="entry name" value="Myb_DNA-bind_4"/>
    <property type="match status" value="1"/>
</dbReference>
<reference evidence="4" key="1">
    <citation type="submission" date="2025-08" db="UniProtKB">
        <authorList>
            <consortium name="RefSeq"/>
        </authorList>
    </citation>
    <scope>IDENTIFICATION</scope>
    <source>
        <tissue evidence="4">Whole body</tissue>
    </source>
</reference>
<feature type="region of interest" description="Disordered" evidence="1">
    <location>
        <begin position="51"/>
        <end position="74"/>
    </location>
</feature>
<dbReference type="GeneID" id="112459838"/>
<evidence type="ECO:0000259" key="2">
    <source>
        <dbReference type="Pfam" id="PF13837"/>
    </source>
</evidence>
<protein>
    <submittedName>
        <fullName evidence="4">Uncharacterized protein LOC112459838</fullName>
    </submittedName>
</protein>
<dbReference type="OrthoDB" id="7553713at2759"/>
<dbReference type="RefSeq" id="XP_024879949.1">
    <property type="nucleotide sequence ID" value="XM_025024181.1"/>
</dbReference>
<dbReference type="PANTHER" id="PTHR47595">
    <property type="entry name" value="HEAT SHOCK 70 KDA PROTEIN 14"/>
    <property type="match status" value="1"/>
</dbReference>
<feature type="domain" description="Myb/SANT-like DNA-binding" evidence="2">
    <location>
        <begin position="85"/>
        <end position="173"/>
    </location>
</feature>
<sequence length="265" mass="30435">MAAPVEDMEEVVLVDAETNENFKMLLSKEDVIRVRSDLTFATQLLQSAKDSAQQVDCTSPQPTTSNSNKKPDNLDTTVQCAEGAHAWTKQETLLLLELYREHQTDFISGKGTVKKHWNNIAKLMQEKGHDVNGFKCSTKFQSLKRTYKCITDHNKKSGNNRKDWEYLQIMQEIFGDKPWVKPLAVAGSHLDETESESDAKDEKENLPEKVTKKGKITALINDYISFSKEERANRREIRTKQHEEKLLALKRLENLLEKLVEKENK</sequence>
<evidence type="ECO:0000313" key="3">
    <source>
        <dbReference type="Proteomes" id="UP000504618"/>
    </source>
</evidence>